<sequence length="329" mass="37908">MDRKSILNQLKLAYSPLTNYEFTIVKNDPLIERALEKASLYVITQRPIITFENIVSNQEENLLKFEIHQRNKPNILKCKLPYLQDVFNVSGEHEIHLAINYIKKPANPNKQPIGNVYGFSLVEYKNKESRFLIWFSPEKLLQNCWRGNLKCEIDGDIREFLKYKVHYVGKATKQGILNRLTGHNTLQDILSLEYPFSFGELPTHEIAILCFEFQDNLEIQSFGIESRNEDIVAALMGENRPPQDKIFLDAEKALIKAMKPSYNKQLFNSYPISKDGLFDENYDVISYTFIDPITLEYENGIIEGGKSLIGGDSIIISDNEKMELVKSAQ</sequence>
<accession>A0A9X0YMW2</accession>
<dbReference type="EMBL" id="JAUSUU010000014">
    <property type="protein sequence ID" value="MDQ0337112.1"/>
    <property type="molecule type" value="Genomic_DNA"/>
</dbReference>
<comment type="caution">
    <text evidence="1">The sequence shown here is derived from an EMBL/GenBank/DDBJ whole genome shotgun (WGS) entry which is preliminary data.</text>
</comment>
<proteinExistence type="predicted"/>
<protein>
    <submittedName>
        <fullName evidence="1">Uncharacterized protein</fullName>
    </submittedName>
</protein>
<evidence type="ECO:0000313" key="1">
    <source>
        <dbReference type="EMBL" id="MBP1841687.1"/>
    </source>
</evidence>
<dbReference type="RefSeq" id="WP_057781453.1">
    <property type="nucleotide sequence ID" value="NZ_JAGGJQ010000013.1"/>
</dbReference>
<dbReference type="AlphaFoldDB" id="A0A9X0YMW2"/>
<keyword evidence="4" id="KW-1185">Reference proteome</keyword>
<evidence type="ECO:0000313" key="4">
    <source>
        <dbReference type="Proteomes" id="UP001231587"/>
    </source>
</evidence>
<reference evidence="1" key="1">
    <citation type="submission" date="2021-03" db="EMBL/GenBank/DDBJ databases">
        <title>Genomic Encyclopedia of Type Strains, Phase IV (KMG-IV): sequencing the most valuable type-strain genomes for metagenomic binning, comparative biology and taxonomic classification.</title>
        <authorList>
            <person name="Goeker M."/>
        </authorList>
    </citation>
    <scope>NUCLEOTIDE SEQUENCE</scope>
    <source>
        <strain evidence="1">DSM 15523</strain>
        <strain evidence="2 4">DSM 16476</strain>
    </source>
</reference>
<evidence type="ECO:0000313" key="2">
    <source>
        <dbReference type="EMBL" id="MDQ0337112.1"/>
    </source>
</evidence>
<organism evidence="1 3">
    <name type="scientific">Formosa algae</name>
    <dbReference type="NCBI Taxonomy" id="225843"/>
    <lineage>
        <taxon>Bacteria</taxon>
        <taxon>Pseudomonadati</taxon>
        <taxon>Bacteroidota</taxon>
        <taxon>Flavobacteriia</taxon>
        <taxon>Flavobacteriales</taxon>
        <taxon>Flavobacteriaceae</taxon>
        <taxon>Formosa</taxon>
    </lineage>
</organism>
<dbReference type="Proteomes" id="UP001138672">
    <property type="component" value="Unassembled WGS sequence"/>
</dbReference>
<dbReference type="Proteomes" id="UP001231587">
    <property type="component" value="Unassembled WGS sequence"/>
</dbReference>
<dbReference type="OrthoDB" id="9804173at2"/>
<evidence type="ECO:0000313" key="3">
    <source>
        <dbReference type="Proteomes" id="UP001138672"/>
    </source>
</evidence>
<name>A0A9X0YMW2_9FLAO</name>
<gene>
    <name evidence="1" type="ORF">J2Z56_003625</name>
    <name evidence="2" type="ORF">J2Z57_003574</name>
</gene>
<dbReference type="EMBL" id="JAGGJQ010000013">
    <property type="protein sequence ID" value="MBP1841687.1"/>
    <property type="molecule type" value="Genomic_DNA"/>
</dbReference>